<dbReference type="RefSeq" id="WP_402380414.1">
    <property type="nucleotide sequence ID" value="NZ_JBIUYY010000005.1"/>
</dbReference>
<dbReference type="InterPro" id="IPR000847">
    <property type="entry name" value="LysR_HTH_N"/>
</dbReference>
<dbReference type="EMBL" id="JBIUYY010000005">
    <property type="protein sequence ID" value="MFJ2822086.1"/>
    <property type="molecule type" value="Genomic_DNA"/>
</dbReference>
<evidence type="ECO:0000313" key="7">
    <source>
        <dbReference type="Proteomes" id="UP001617351"/>
    </source>
</evidence>
<dbReference type="Pfam" id="PF00126">
    <property type="entry name" value="HTH_1"/>
    <property type="match status" value="1"/>
</dbReference>
<dbReference type="SUPFAM" id="SSF46785">
    <property type="entry name" value="Winged helix' DNA-binding domain"/>
    <property type="match status" value="1"/>
</dbReference>
<keyword evidence="4" id="KW-0804">Transcription</keyword>
<dbReference type="PANTHER" id="PTHR30346:SF0">
    <property type="entry name" value="HCA OPERON TRANSCRIPTIONAL ACTIVATOR HCAR"/>
    <property type="match status" value="1"/>
</dbReference>
<dbReference type="Gene3D" id="3.40.190.10">
    <property type="entry name" value="Periplasmic binding protein-like II"/>
    <property type="match status" value="2"/>
</dbReference>
<evidence type="ECO:0000259" key="5">
    <source>
        <dbReference type="PROSITE" id="PS50931"/>
    </source>
</evidence>
<keyword evidence="2" id="KW-0805">Transcription regulation</keyword>
<dbReference type="SUPFAM" id="SSF53850">
    <property type="entry name" value="Periplasmic binding protein-like II"/>
    <property type="match status" value="1"/>
</dbReference>
<reference evidence="6 7" key="1">
    <citation type="submission" date="2024-10" db="EMBL/GenBank/DDBJ databases">
        <title>The Natural Products Discovery Center: Release of the First 8490 Sequenced Strains for Exploring Actinobacteria Biosynthetic Diversity.</title>
        <authorList>
            <person name="Kalkreuter E."/>
            <person name="Kautsar S.A."/>
            <person name="Yang D."/>
            <person name="Bader C.D."/>
            <person name="Teijaro C.N."/>
            <person name="Fluegel L."/>
            <person name="Davis C.M."/>
            <person name="Simpson J.R."/>
            <person name="Lauterbach L."/>
            <person name="Steele A.D."/>
            <person name="Gui C."/>
            <person name="Meng S."/>
            <person name="Li G."/>
            <person name="Viehrig K."/>
            <person name="Ye F."/>
            <person name="Su P."/>
            <person name="Kiefer A.F."/>
            <person name="Nichols A."/>
            <person name="Cepeda A.J."/>
            <person name="Yan W."/>
            <person name="Fan B."/>
            <person name="Jiang Y."/>
            <person name="Adhikari A."/>
            <person name="Zheng C.-J."/>
            <person name="Schuster L."/>
            <person name="Cowan T.M."/>
            <person name="Smanski M.J."/>
            <person name="Chevrette M.G."/>
            <person name="De Carvalho L.P.S."/>
            <person name="Shen B."/>
        </authorList>
    </citation>
    <scope>NUCLEOTIDE SEQUENCE [LARGE SCALE GENOMIC DNA]</scope>
    <source>
        <strain evidence="6 7">NPDC087220</strain>
    </source>
</reference>
<evidence type="ECO:0000256" key="3">
    <source>
        <dbReference type="ARBA" id="ARBA00023125"/>
    </source>
</evidence>
<dbReference type="Proteomes" id="UP001617351">
    <property type="component" value="Unassembled WGS sequence"/>
</dbReference>
<organism evidence="6 7">
    <name type="scientific">Streptomyces toxytricini</name>
    <name type="common">Actinomyces toxytricini</name>
    <dbReference type="NCBI Taxonomy" id="67369"/>
    <lineage>
        <taxon>Bacteria</taxon>
        <taxon>Bacillati</taxon>
        <taxon>Actinomycetota</taxon>
        <taxon>Actinomycetes</taxon>
        <taxon>Kitasatosporales</taxon>
        <taxon>Streptomycetaceae</taxon>
        <taxon>Streptomyces</taxon>
    </lineage>
</organism>
<gene>
    <name evidence="6" type="ORF">ACIO7M_13350</name>
</gene>
<dbReference type="InterPro" id="IPR005119">
    <property type="entry name" value="LysR_subst-bd"/>
</dbReference>
<keyword evidence="7" id="KW-1185">Reference proteome</keyword>
<dbReference type="PANTHER" id="PTHR30346">
    <property type="entry name" value="TRANSCRIPTIONAL DUAL REGULATOR HCAR-RELATED"/>
    <property type="match status" value="1"/>
</dbReference>
<dbReference type="Pfam" id="PF03466">
    <property type="entry name" value="LysR_substrate"/>
    <property type="match status" value="1"/>
</dbReference>
<sequence>MTLISGDDQSGDAVELRDIEIFLTLAEELHFGRTAERLHISQARVSQSIRQQERRLGGTLFDRSTRTVALTLLGQHLREDLEPAFGQIRAALERVTAAARGGCGTVRLGAMGALPSELLWLVDAYRVRYPQCAVEFVEFHFSDPFVKLRTGAVDAQLMWRPVPPEQGRCGPVVLTEGRVLAVAADSPLAARSSVSMEDLANQTVLDPGEAVPRDWFAAMCPDRTPSGQPIHRGPRARTFHEILALVAAGRIVCPLNGHVPRYYNYPGVTLLPIDDAPLTEWALVLPDTPVAPHVQGLIDTAHDLGARHIGSETVEVRLAASEFA</sequence>
<evidence type="ECO:0000256" key="4">
    <source>
        <dbReference type="ARBA" id="ARBA00023163"/>
    </source>
</evidence>
<proteinExistence type="inferred from homology"/>
<feature type="domain" description="HTH lysR-type" evidence="5">
    <location>
        <begin position="14"/>
        <end position="71"/>
    </location>
</feature>
<dbReference type="PROSITE" id="PS50931">
    <property type="entry name" value="HTH_LYSR"/>
    <property type="match status" value="1"/>
</dbReference>
<evidence type="ECO:0000256" key="2">
    <source>
        <dbReference type="ARBA" id="ARBA00023015"/>
    </source>
</evidence>
<protein>
    <submittedName>
        <fullName evidence="6">LysR family transcriptional regulator</fullName>
    </submittedName>
</protein>
<dbReference type="InterPro" id="IPR036390">
    <property type="entry name" value="WH_DNA-bd_sf"/>
</dbReference>
<evidence type="ECO:0000313" key="6">
    <source>
        <dbReference type="EMBL" id="MFJ2822086.1"/>
    </source>
</evidence>
<accession>A0ABW8EIV2</accession>
<evidence type="ECO:0000256" key="1">
    <source>
        <dbReference type="ARBA" id="ARBA00009437"/>
    </source>
</evidence>
<name>A0ABW8EIV2_STRT5</name>
<dbReference type="InterPro" id="IPR036388">
    <property type="entry name" value="WH-like_DNA-bd_sf"/>
</dbReference>
<keyword evidence="3" id="KW-0238">DNA-binding</keyword>
<comment type="caution">
    <text evidence="6">The sequence shown here is derived from an EMBL/GenBank/DDBJ whole genome shotgun (WGS) entry which is preliminary data.</text>
</comment>
<comment type="similarity">
    <text evidence="1">Belongs to the LysR transcriptional regulatory family.</text>
</comment>
<dbReference type="Gene3D" id="1.10.10.10">
    <property type="entry name" value="Winged helix-like DNA-binding domain superfamily/Winged helix DNA-binding domain"/>
    <property type="match status" value="1"/>
</dbReference>